<dbReference type="EMBL" id="LVJN01000019">
    <property type="protein sequence ID" value="OSM04276.1"/>
    <property type="molecule type" value="Genomic_DNA"/>
</dbReference>
<dbReference type="Gene3D" id="3.90.199.10">
    <property type="entry name" value="Topoisomerase II, domain 5"/>
    <property type="match status" value="1"/>
</dbReference>
<dbReference type="GO" id="GO:0003677">
    <property type="term" value="F:DNA binding"/>
    <property type="evidence" value="ECO:0007669"/>
    <property type="project" value="UniProtKB-UniRule"/>
</dbReference>
<keyword evidence="3 7" id="KW-0799">Topoisomerase</keyword>
<dbReference type="InterPro" id="IPR013757">
    <property type="entry name" value="Topo_IIA_A_a_sf"/>
</dbReference>
<dbReference type="InterPro" id="IPR035516">
    <property type="entry name" value="Gyrase/topoIV_suA_C"/>
</dbReference>
<feature type="site" description="Transition state stabilizer" evidence="7">
    <location>
        <position position="121"/>
    </location>
</feature>
<dbReference type="GO" id="GO:0019897">
    <property type="term" value="C:extrinsic component of plasma membrane"/>
    <property type="evidence" value="ECO:0007669"/>
    <property type="project" value="UniProtKB-UniRule"/>
</dbReference>
<comment type="function">
    <text evidence="7">Topoisomerase IV is essential for chromosome segregation. It relaxes supercoiled DNA. Performs the decatenation events required during the replication of a circular DNA molecule.</text>
</comment>
<feature type="site" description="Interaction with DNA" evidence="7">
    <location>
        <position position="42"/>
    </location>
</feature>
<gene>
    <name evidence="7" type="primary">parC</name>
    <name evidence="10" type="ORF">MAIT1_04146</name>
</gene>
<dbReference type="PROSITE" id="PS52040">
    <property type="entry name" value="TOPO_IIA"/>
    <property type="match status" value="1"/>
</dbReference>
<dbReference type="Gene3D" id="2.120.10.90">
    <property type="entry name" value="DNA gyrase/topoisomerase IV, subunit A, C-terminal"/>
    <property type="match status" value="1"/>
</dbReference>
<dbReference type="Gene3D" id="3.30.1360.40">
    <property type="match status" value="1"/>
</dbReference>
<dbReference type="SMART" id="SM00434">
    <property type="entry name" value="TOP4c"/>
    <property type="match status" value="1"/>
</dbReference>
<keyword evidence="5 7" id="KW-0472">Membrane</keyword>
<dbReference type="OrthoDB" id="9806486at2"/>
<comment type="subcellular location">
    <subcellularLocation>
        <location evidence="7">Cell membrane</location>
        <topology evidence="7">Peripheral membrane protein</topology>
    </subcellularLocation>
</comment>
<dbReference type="NCBIfam" id="NF004044">
    <property type="entry name" value="PRK05561.1"/>
    <property type="match status" value="1"/>
</dbReference>
<dbReference type="STRING" id="1434232.MAIT1_04146"/>
<keyword evidence="4 7" id="KW-0238">DNA-binding</keyword>
<dbReference type="AlphaFoldDB" id="A0A1Y2K4W2"/>
<protein>
    <recommendedName>
        <fullName evidence="7">DNA topoisomerase 4 subunit A</fullName>
        <ecNumber evidence="7">5.6.2.2</ecNumber>
    </recommendedName>
    <alternativeName>
        <fullName evidence="7">Topoisomerase IV subunit A</fullName>
    </alternativeName>
</protein>
<comment type="caution">
    <text evidence="10">The sequence shown here is derived from an EMBL/GenBank/DDBJ whole genome shotgun (WGS) entry which is preliminary data.</text>
</comment>
<evidence type="ECO:0000256" key="7">
    <source>
        <dbReference type="HAMAP-Rule" id="MF_00936"/>
    </source>
</evidence>
<evidence type="ECO:0000256" key="1">
    <source>
        <dbReference type="ARBA" id="ARBA00000185"/>
    </source>
</evidence>
<evidence type="ECO:0000313" key="11">
    <source>
        <dbReference type="Proteomes" id="UP000194003"/>
    </source>
</evidence>
<dbReference type="Gene3D" id="1.10.268.10">
    <property type="entry name" value="Topoisomerase, domain 3"/>
    <property type="match status" value="1"/>
</dbReference>
<dbReference type="GO" id="GO:0005524">
    <property type="term" value="F:ATP binding"/>
    <property type="evidence" value="ECO:0007669"/>
    <property type="project" value="InterPro"/>
</dbReference>
<comment type="similarity">
    <text evidence="7">Belongs to the type II topoisomerase GyrA/ParC subunit family. ParC type 1 subfamily.</text>
</comment>
<comment type="subunit">
    <text evidence="7">Heterotetramer composed of ParC and ParE.</text>
</comment>
<evidence type="ECO:0000313" key="10">
    <source>
        <dbReference type="EMBL" id="OSM04276.1"/>
    </source>
</evidence>
<dbReference type="HAMAP" id="MF_00936">
    <property type="entry name" value="ParC_type1"/>
    <property type="match status" value="1"/>
</dbReference>
<dbReference type="Pfam" id="PF00521">
    <property type="entry name" value="DNA_topoisoIV"/>
    <property type="match status" value="1"/>
</dbReference>
<keyword evidence="11" id="KW-1185">Reference proteome</keyword>
<dbReference type="SUPFAM" id="SSF56719">
    <property type="entry name" value="Type II DNA topoisomerase"/>
    <property type="match status" value="1"/>
</dbReference>
<reference evidence="10 11" key="1">
    <citation type="journal article" date="2016" name="BMC Genomics">
        <title>Combined genomic and structural analyses of a cultured magnetotactic bacterium reveals its niche adaptation to a dynamic environment.</title>
        <authorList>
            <person name="Araujo A.C."/>
            <person name="Morillo V."/>
            <person name="Cypriano J."/>
            <person name="Teixeira L.C."/>
            <person name="Leao P."/>
            <person name="Lyra S."/>
            <person name="Almeida L.G."/>
            <person name="Bazylinski D.A."/>
            <person name="Vasconcellos A.T."/>
            <person name="Abreu F."/>
            <person name="Lins U."/>
        </authorList>
    </citation>
    <scope>NUCLEOTIDE SEQUENCE [LARGE SCALE GENOMIC DNA]</scope>
    <source>
        <strain evidence="10 11">IT-1</strain>
    </source>
</reference>
<evidence type="ECO:0000256" key="5">
    <source>
        <dbReference type="ARBA" id="ARBA00023136"/>
    </source>
</evidence>
<dbReference type="RefSeq" id="WP_085442372.1">
    <property type="nucleotide sequence ID" value="NZ_LVJN01000019.1"/>
</dbReference>
<organism evidence="10 11">
    <name type="scientific">Magnetofaba australis IT-1</name>
    <dbReference type="NCBI Taxonomy" id="1434232"/>
    <lineage>
        <taxon>Bacteria</taxon>
        <taxon>Pseudomonadati</taxon>
        <taxon>Pseudomonadota</taxon>
        <taxon>Magnetococcia</taxon>
        <taxon>Magnetococcales</taxon>
        <taxon>Magnetococcaceae</taxon>
        <taxon>Magnetofaba</taxon>
    </lineage>
</organism>
<dbReference type="NCBIfam" id="TIGR01062">
    <property type="entry name" value="parC_Gneg"/>
    <property type="match status" value="1"/>
</dbReference>
<keyword evidence="6 7" id="KW-0413">Isomerase</keyword>
<evidence type="ECO:0000256" key="8">
    <source>
        <dbReference type="PROSITE-ProRule" id="PRU01384"/>
    </source>
</evidence>
<keyword evidence="2 7" id="KW-1003">Cell membrane</keyword>
<evidence type="ECO:0000256" key="6">
    <source>
        <dbReference type="ARBA" id="ARBA00023235"/>
    </source>
</evidence>
<dbReference type="GO" id="GO:0005694">
    <property type="term" value="C:chromosome"/>
    <property type="evidence" value="ECO:0007669"/>
    <property type="project" value="InterPro"/>
</dbReference>
<dbReference type="FunFam" id="1.10.268.10:FF:000001">
    <property type="entry name" value="DNA gyrase subunit A"/>
    <property type="match status" value="1"/>
</dbReference>
<feature type="site" description="Interaction with DNA" evidence="7">
    <location>
        <position position="78"/>
    </location>
</feature>
<name>A0A1Y2K4W2_9PROT</name>
<evidence type="ECO:0000256" key="4">
    <source>
        <dbReference type="ARBA" id="ARBA00023125"/>
    </source>
</evidence>
<dbReference type="InterPro" id="IPR013758">
    <property type="entry name" value="Topo_IIA_A/C_ab"/>
</dbReference>
<dbReference type="EC" id="5.6.2.2" evidence="7"/>
<evidence type="ECO:0000259" key="9">
    <source>
        <dbReference type="PROSITE" id="PS52040"/>
    </source>
</evidence>
<dbReference type="GO" id="GO:0009330">
    <property type="term" value="C:DNA topoisomerase type II (double strand cut, ATP-hydrolyzing) complex"/>
    <property type="evidence" value="ECO:0007669"/>
    <property type="project" value="UniProtKB-ARBA"/>
</dbReference>
<dbReference type="GO" id="GO:0007059">
    <property type="term" value="P:chromosome segregation"/>
    <property type="evidence" value="ECO:0007669"/>
    <property type="project" value="UniProtKB-UniRule"/>
</dbReference>
<dbReference type="InterPro" id="IPR050220">
    <property type="entry name" value="Type_II_DNA_Topoisomerases"/>
</dbReference>
<dbReference type="PANTHER" id="PTHR43493:SF1">
    <property type="entry name" value="DNA TOPOISOMERASE 4 SUBUNIT A"/>
    <property type="match status" value="1"/>
</dbReference>
<dbReference type="GO" id="GO:0006265">
    <property type="term" value="P:DNA topological change"/>
    <property type="evidence" value="ECO:0007669"/>
    <property type="project" value="UniProtKB-UniRule"/>
</dbReference>
<feature type="domain" description="Topo IIA-type catalytic" evidence="9">
    <location>
        <begin position="34"/>
        <end position="499"/>
    </location>
</feature>
<dbReference type="InterPro" id="IPR005742">
    <property type="entry name" value="TopoIV_A_Gneg"/>
</dbReference>
<dbReference type="GO" id="GO:0003918">
    <property type="term" value="F:DNA topoisomerase type II (double strand cut, ATP-hydrolyzing) activity"/>
    <property type="evidence" value="ECO:0007669"/>
    <property type="project" value="UniProtKB-UniRule"/>
</dbReference>
<dbReference type="SUPFAM" id="SSF101904">
    <property type="entry name" value="GyrA/ParC C-terminal domain-like"/>
    <property type="match status" value="1"/>
</dbReference>
<dbReference type="InterPro" id="IPR006691">
    <property type="entry name" value="GyrA/parC_rep"/>
</dbReference>
<evidence type="ECO:0000256" key="2">
    <source>
        <dbReference type="ARBA" id="ARBA00022475"/>
    </source>
</evidence>
<sequence>MRDTDPSVQDASLREELEQRYLAYALSTIVGRALPDARDGLKPVHRRILFAMRALRLDPNSAYKKSARVVGDVIGKFHPHGDQAAYDAMVRLAQDFAVRYPLVDGQGNFGNIDGDGAAAMRYTEARLTAVARALLEDLEMDTVDFRPTYDGSGEEPVVLPGRFPNLLANGAAGIAVGMATSVPPHNVGEILDACLMLIRKPQVDVAELMTKLPGPDFPTGGLLVSEAHEIREVYQEGRGSLRLRARWEKEDLGRGLWRIVITEIPYQVQKAKLIERIAALIMDRKCPFLSTVRDESDESLRIVLEPRSRNDEPEIIMAFLYRNSDLESRVTVNLNVITAGNRPEVLDLKGLLLAWLEHRFEVHTRRARYELNKIRERLHLLAAFLIAHLNIDEVIAIIKEYDEPAPVLMQRFHLDEIQAEAILNMRLRNLRKLEEMKIREEMEEKERRAAELEAMLGDDSLMWSAIRDEIRATRKEFADDRRTELAGAPEEIEVKPEDFVEREAVTVILSRMGWIKTVKGHDVNLESVRFKGEDTLRATVETHTNEHVAFLSQSGKTFSILVGKLPPGKGFGEPVTVIFDLEGGDTVKWMNAVEAEAEYFVSTRMAQGFRIRGEDLLSNLRKGKQVVMLNAGDAILHILPVRGERVAAIGHSRRMLVCDLEEFPQLARGKGVRVQKLLKGEILVDVCTFKAEDGVELDSGKRTRRIVDLTMWSGKRAGRGAQLPHGFLSGAVFTGTGASLVRAGKGLTGELFDDEL</sequence>
<dbReference type="Pfam" id="PF03989">
    <property type="entry name" value="DNA_gyraseA_C"/>
    <property type="match status" value="2"/>
</dbReference>
<dbReference type="Proteomes" id="UP000194003">
    <property type="component" value="Unassembled WGS sequence"/>
</dbReference>
<feature type="site" description="Interaction with DNA" evidence="7">
    <location>
        <position position="80"/>
    </location>
</feature>
<accession>A0A1Y2K4W2</accession>
<feature type="active site" description="O-(5'-phospho-DNA)-tyrosine intermediate" evidence="7 8">
    <location>
        <position position="122"/>
    </location>
</feature>
<comment type="catalytic activity">
    <reaction evidence="1 7 8">
        <text>ATP-dependent breakage, passage and rejoining of double-stranded DNA.</text>
        <dbReference type="EC" id="5.6.2.2"/>
    </reaction>
</comment>
<evidence type="ECO:0000256" key="3">
    <source>
        <dbReference type="ARBA" id="ARBA00023029"/>
    </source>
</evidence>
<dbReference type="CDD" id="cd00187">
    <property type="entry name" value="TOP4c"/>
    <property type="match status" value="1"/>
</dbReference>
<dbReference type="InterPro" id="IPR002205">
    <property type="entry name" value="Topo_IIA_dom_A"/>
</dbReference>
<proteinExistence type="inferred from homology"/>
<dbReference type="GO" id="GO:0005737">
    <property type="term" value="C:cytoplasm"/>
    <property type="evidence" value="ECO:0007669"/>
    <property type="project" value="TreeGrafter"/>
</dbReference>
<dbReference type="PANTHER" id="PTHR43493">
    <property type="entry name" value="DNA GYRASE/TOPOISOMERASE SUBUNIT A"/>
    <property type="match status" value="1"/>
</dbReference>
<dbReference type="InterPro" id="IPR013760">
    <property type="entry name" value="Topo_IIA-like_dom_sf"/>
</dbReference>